<dbReference type="GO" id="GO:0008233">
    <property type="term" value="F:peptidase activity"/>
    <property type="evidence" value="ECO:0007669"/>
    <property type="project" value="InterPro"/>
</dbReference>
<dbReference type="PATRIC" id="fig|1179773.3.peg.2816"/>
<feature type="transmembrane region" description="Helical" evidence="1">
    <location>
        <begin position="120"/>
        <end position="140"/>
    </location>
</feature>
<dbReference type="Proteomes" id="UP000006281">
    <property type="component" value="Chromosome"/>
</dbReference>
<dbReference type="BioCyc" id="SESP1179773:BN6_RS13675-MONOMER"/>
<keyword evidence="1" id="KW-0472">Membrane</keyword>
<dbReference type="RefSeq" id="WP_015100241.1">
    <property type="nucleotide sequence ID" value="NC_019673.1"/>
</dbReference>
<feature type="transmembrane region" description="Helical" evidence="1">
    <location>
        <begin position="52"/>
        <end position="69"/>
    </location>
</feature>
<dbReference type="InterPro" id="IPR026898">
    <property type="entry name" value="PrsW"/>
</dbReference>
<dbReference type="AlphaFoldDB" id="K0JZR2"/>
<organism evidence="2 3">
    <name type="scientific">Saccharothrix espanaensis (strain ATCC 51144 / DSM 44229 / JCM 9112 / NBRC 15066 / NRRL 15764)</name>
    <dbReference type="NCBI Taxonomy" id="1179773"/>
    <lineage>
        <taxon>Bacteria</taxon>
        <taxon>Bacillati</taxon>
        <taxon>Actinomycetota</taxon>
        <taxon>Actinomycetes</taxon>
        <taxon>Pseudonocardiales</taxon>
        <taxon>Pseudonocardiaceae</taxon>
        <taxon>Saccharothrix</taxon>
    </lineage>
</organism>
<evidence type="ECO:0000313" key="3">
    <source>
        <dbReference type="Proteomes" id="UP000006281"/>
    </source>
</evidence>
<evidence type="ECO:0000256" key="1">
    <source>
        <dbReference type="SAM" id="Phobius"/>
    </source>
</evidence>
<dbReference type="Pfam" id="PF13367">
    <property type="entry name" value="PrsW-protease"/>
    <property type="match status" value="1"/>
</dbReference>
<dbReference type="eggNOG" id="COG2339">
    <property type="taxonomic scope" value="Bacteria"/>
</dbReference>
<feature type="transmembrane region" description="Helical" evidence="1">
    <location>
        <begin position="26"/>
        <end position="47"/>
    </location>
</feature>
<proteinExistence type="predicted"/>
<gene>
    <name evidence="2" type="ordered locus">BN6_28180</name>
</gene>
<protein>
    <submittedName>
        <fullName evidence="2">Putative membrane protein</fullName>
    </submittedName>
</protein>
<accession>K0JZR2</accession>
<reference evidence="2 3" key="1">
    <citation type="journal article" date="2012" name="BMC Genomics">
        <title>Complete genome sequence of Saccharothrix espanaensis DSM 44229T and comparison to the other completely sequenced Pseudonocardiaceae.</title>
        <authorList>
            <person name="Strobel T."/>
            <person name="Al-Dilaimi A."/>
            <person name="Blom J."/>
            <person name="Gessner A."/>
            <person name="Kalinowski J."/>
            <person name="Luzhetska M."/>
            <person name="Puhler A."/>
            <person name="Szczepanowski R."/>
            <person name="Bechthold A."/>
            <person name="Ruckert C."/>
        </authorList>
    </citation>
    <scope>NUCLEOTIDE SEQUENCE [LARGE SCALE GENOMIC DNA]</scope>
    <source>
        <strain evidence="3">ATCC 51144 / DSM 44229 / JCM 9112 / NBRC 15066 / NRRL 15764</strain>
    </source>
</reference>
<keyword evidence="3" id="KW-1185">Reference proteome</keyword>
<dbReference type="KEGG" id="sesp:BN6_28180"/>
<name>K0JZR2_SACES</name>
<dbReference type="EMBL" id="HE804045">
    <property type="protein sequence ID" value="CCH30129.1"/>
    <property type="molecule type" value="Genomic_DNA"/>
</dbReference>
<dbReference type="STRING" id="1179773.BN6_28180"/>
<dbReference type="OrthoDB" id="9785431at2"/>
<keyword evidence="1" id="KW-0812">Transmembrane</keyword>
<keyword evidence="1" id="KW-1133">Transmembrane helix</keyword>
<evidence type="ECO:0000313" key="2">
    <source>
        <dbReference type="EMBL" id="CCH30129.1"/>
    </source>
</evidence>
<sequence>MSGTRAVPDLVAAPIGVDGFFQPRRAAFWLMLFFMANGLVSVVGLLFTASRIVPTAVLFGVLAWTLYTVPADSAIFSPAAKLGGPEFAARWGPALAGPPVEETLKVLGVVLLVLVARTQFPTILSVGVTGAMVGLGFRWWRT</sequence>
<dbReference type="HOGENOM" id="CLU_1814425_0_0_11"/>